<evidence type="ECO:0000256" key="4">
    <source>
        <dbReference type="ARBA" id="ARBA00022741"/>
    </source>
</evidence>
<dbReference type="PROSITE" id="PS50929">
    <property type="entry name" value="ABC_TM1F"/>
    <property type="match status" value="1"/>
</dbReference>
<organism evidence="11 12">
    <name type="scientific">Filomicrobium insigne</name>
    <dbReference type="NCBI Taxonomy" id="418854"/>
    <lineage>
        <taxon>Bacteria</taxon>
        <taxon>Pseudomonadati</taxon>
        <taxon>Pseudomonadota</taxon>
        <taxon>Alphaproteobacteria</taxon>
        <taxon>Hyphomicrobiales</taxon>
        <taxon>Hyphomicrobiaceae</taxon>
        <taxon>Filomicrobium</taxon>
    </lineage>
</organism>
<dbReference type="InterPro" id="IPR003593">
    <property type="entry name" value="AAA+_ATPase"/>
</dbReference>
<feature type="transmembrane region" description="Helical" evidence="8">
    <location>
        <begin position="159"/>
        <end position="182"/>
    </location>
</feature>
<dbReference type="Pfam" id="PF00664">
    <property type="entry name" value="ABC_membrane"/>
    <property type="match status" value="1"/>
</dbReference>
<keyword evidence="6 8" id="KW-1133">Transmembrane helix</keyword>
<evidence type="ECO:0000256" key="7">
    <source>
        <dbReference type="ARBA" id="ARBA00023136"/>
    </source>
</evidence>
<keyword evidence="5 11" id="KW-0067">ATP-binding</keyword>
<sequence>MFTRIFEWLESSRDPFPGGAAQMPPDKLVPFIIHYTHPFWPLLLASSILGGAIALIEVSLFAVLGGLVNWLSSSDPQAFFAEHGSRLVMLGGLVLIVLPLLKFFYEACVHQGLMGNFAMRTRWQAHRYVLRQSLGFFQDDFAGRVATKIMQTSVSVRQVVMIMAEVLVYVSVYFVGAVIAFAATDLRLAAPMLLWLVGYIAAVRYFIPRLREISAEQADARSVMTGRVVDSYTNIQTVKMFAHAEREDHYARDSMDTFLSTVHRQMRLVTLLTVALNLLNAFLLFSVAALSIWLWSISAVTTGAIALTVGLVLRLQGMSHWIMWEVAGLFENIGVVQDGISTLSRERTVVDEPGARPLHVDHGAIEFQNVGFHYGKKGGVIQDLSLKIRPGEKIGIVGRSGAGKSTLVSLLLRFYDLEKGSILIDGQDIAKVSQESLRSAIGMVTQDTSLLHRSVHDNIVYGRPEATREDAIAAAKQAHAHDFIVGLVDMKGRRGYDAHVGERGVKLSGGQRQRIAIARVLLKNAPVLILDEATSALDSEVEAAIQDSLASLMSGKTVIAIAHRLSTIAAMDRLVVMDSGAIVEEGTHDELIKSGGLYAELWARQSGGFLAREAAE</sequence>
<proteinExistence type="inferred from homology"/>
<feature type="transmembrane region" description="Helical" evidence="8">
    <location>
        <begin position="42"/>
        <end position="67"/>
    </location>
</feature>
<reference evidence="11 12" key="1">
    <citation type="submission" date="2016-10" db="EMBL/GenBank/DDBJ databases">
        <authorList>
            <person name="Varghese N."/>
            <person name="Submissions S."/>
        </authorList>
    </citation>
    <scope>NUCLEOTIDE SEQUENCE [LARGE SCALE GENOMIC DNA]</scope>
    <source>
        <strain evidence="11 12">CGMCC 1.6497</strain>
    </source>
</reference>
<evidence type="ECO:0000256" key="5">
    <source>
        <dbReference type="ARBA" id="ARBA00022840"/>
    </source>
</evidence>
<dbReference type="SUPFAM" id="SSF52540">
    <property type="entry name" value="P-loop containing nucleoside triphosphate hydrolases"/>
    <property type="match status" value="1"/>
</dbReference>
<evidence type="ECO:0000313" key="11">
    <source>
        <dbReference type="EMBL" id="SDP08346.1"/>
    </source>
</evidence>
<feature type="domain" description="ABC transporter" evidence="9">
    <location>
        <begin position="365"/>
        <end position="604"/>
    </location>
</feature>
<keyword evidence="7 8" id="KW-0472">Membrane</keyword>
<dbReference type="Gene3D" id="1.20.1560.10">
    <property type="entry name" value="ABC transporter type 1, transmembrane domain"/>
    <property type="match status" value="2"/>
</dbReference>
<name>A0A1H0PUW8_9HYPH</name>
<dbReference type="Gene3D" id="3.40.50.300">
    <property type="entry name" value="P-loop containing nucleotide triphosphate hydrolases"/>
    <property type="match status" value="1"/>
</dbReference>
<feature type="transmembrane region" description="Helical" evidence="8">
    <location>
        <begin position="188"/>
        <end position="207"/>
    </location>
</feature>
<dbReference type="InterPro" id="IPR039421">
    <property type="entry name" value="Type_1_exporter"/>
</dbReference>
<feature type="transmembrane region" description="Helical" evidence="8">
    <location>
        <begin position="292"/>
        <end position="313"/>
    </location>
</feature>
<evidence type="ECO:0000256" key="8">
    <source>
        <dbReference type="SAM" id="Phobius"/>
    </source>
</evidence>
<keyword evidence="3 8" id="KW-0812">Transmembrane</keyword>
<evidence type="ECO:0000256" key="3">
    <source>
        <dbReference type="ARBA" id="ARBA00022692"/>
    </source>
</evidence>
<protein>
    <submittedName>
        <fullName evidence="11">ATP-binding cassette, subfamily B, multidrug efflux pump</fullName>
    </submittedName>
</protein>
<dbReference type="RefSeq" id="WP_090228669.1">
    <property type="nucleotide sequence ID" value="NZ_FNJC01000003.1"/>
</dbReference>
<dbReference type="PROSITE" id="PS50893">
    <property type="entry name" value="ABC_TRANSPORTER_2"/>
    <property type="match status" value="1"/>
</dbReference>
<dbReference type="Proteomes" id="UP000198795">
    <property type="component" value="Unassembled WGS sequence"/>
</dbReference>
<dbReference type="InterPro" id="IPR017871">
    <property type="entry name" value="ABC_transporter-like_CS"/>
</dbReference>
<dbReference type="GO" id="GO:0005524">
    <property type="term" value="F:ATP binding"/>
    <property type="evidence" value="ECO:0007669"/>
    <property type="project" value="UniProtKB-KW"/>
</dbReference>
<dbReference type="InterPro" id="IPR036640">
    <property type="entry name" value="ABC1_TM_sf"/>
</dbReference>
<dbReference type="InterPro" id="IPR011527">
    <property type="entry name" value="ABC1_TM_dom"/>
</dbReference>
<evidence type="ECO:0000259" key="9">
    <source>
        <dbReference type="PROSITE" id="PS50893"/>
    </source>
</evidence>
<feature type="transmembrane region" description="Helical" evidence="8">
    <location>
        <begin position="87"/>
        <end position="105"/>
    </location>
</feature>
<evidence type="ECO:0000259" key="10">
    <source>
        <dbReference type="PROSITE" id="PS50929"/>
    </source>
</evidence>
<evidence type="ECO:0000256" key="6">
    <source>
        <dbReference type="ARBA" id="ARBA00022989"/>
    </source>
</evidence>
<evidence type="ECO:0000256" key="1">
    <source>
        <dbReference type="ARBA" id="ARBA00004651"/>
    </source>
</evidence>
<accession>A0A1H0PUW8</accession>
<comment type="similarity">
    <text evidence="2">Belongs to the ABC transporter superfamily.</text>
</comment>
<dbReference type="SUPFAM" id="SSF90123">
    <property type="entry name" value="ABC transporter transmembrane region"/>
    <property type="match status" value="1"/>
</dbReference>
<evidence type="ECO:0000256" key="2">
    <source>
        <dbReference type="ARBA" id="ARBA00005417"/>
    </source>
</evidence>
<gene>
    <name evidence="11" type="ORF">SAMN04488061_2145</name>
</gene>
<dbReference type="EMBL" id="FNJC01000003">
    <property type="protein sequence ID" value="SDP08346.1"/>
    <property type="molecule type" value="Genomic_DNA"/>
</dbReference>
<keyword evidence="4" id="KW-0547">Nucleotide-binding</keyword>
<dbReference type="SMART" id="SM00382">
    <property type="entry name" value="AAA"/>
    <property type="match status" value="1"/>
</dbReference>
<dbReference type="InterPro" id="IPR003439">
    <property type="entry name" value="ABC_transporter-like_ATP-bd"/>
</dbReference>
<comment type="caution">
    <text evidence="11">The sequence shown here is derived from an EMBL/GenBank/DDBJ whole genome shotgun (WGS) entry which is preliminary data.</text>
</comment>
<comment type="subcellular location">
    <subcellularLocation>
        <location evidence="1">Cell membrane</location>
        <topology evidence="1">Multi-pass membrane protein</topology>
    </subcellularLocation>
</comment>
<feature type="transmembrane region" description="Helical" evidence="8">
    <location>
        <begin position="268"/>
        <end position="286"/>
    </location>
</feature>
<dbReference type="PROSITE" id="PS00211">
    <property type="entry name" value="ABC_TRANSPORTER_1"/>
    <property type="match status" value="1"/>
</dbReference>
<keyword evidence="12" id="KW-1185">Reference proteome</keyword>
<dbReference type="InterPro" id="IPR027417">
    <property type="entry name" value="P-loop_NTPase"/>
</dbReference>
<dbReference type="PANTHER" id="PTHR43394">
    <property type="entry name" value="ATP-DEPENDENT PERMEASE MDL1, MITOCHONDRIAL"/>
    <property type="match status" value="1"/>
</dbReference>
<evidence type="ECO:0000313" key="12">
    <source>
        <dbReference type="Proteomes" id="UP000198795"/>
    </source>
</evidence>
<dbReference type="PANTHER" id="PTHR43394:SF1">
    <property type="entry name" value="ATP-BINDING CASSETTE SUB-FAMILY B MEMBER 10, MITOCHONDRIAL"/>
    <property type="match status" value="1"/>
</dbReference>
<dbReference type="Pfam" id="PF00005">
    <property type="entry name" value="ABC_tran"/>
    <property type="match status" value="1"/>
</dbReference>
<feature type="domain" description="ABC transmembrane type-1" evidence="10">
    <location>
        <begin position="44"/>
        <end position="324"/>
    </location>
</feature>